<organism evidence="2 3">
    <name type="scientific">Amanita muscaria (strain Koide BX008)</name>
    <dbReference type="NCBI Taxonomy" id="946122"/>
    <lineage>
        <taxon>Eukaryota</taxon>
        <taxon>Fungi</taxon>
        <taxon>Dikarya</taxon>
        <taxon>Basidiomycota</taxon>
        <taxon>Agaricomycotina</taxon>
        <taxon>Agaricomycetes</taxon>
        <taxon>Agaricomycetidae</taxon>
        <taxon>Agaricales</taxon>
        <taxon>Pluteineae</taxon>
        <taxon>Amanitaceae</taxon>
        <taxon>Amanita</taxon>
    </lineage>
</organism>
<evidence type="ECO:0000259" key="1">
    <source>
        <dbReference type="Pfam" id="PF01048"/>
    </source>
</evidence>
<dbReference type="Pfam" id="PF01048">
    <property type="entry name" value="PNP_UDP_1"/>
    <property type="match status" value="1"/>
</dbReference>
<dbReference type="Gene3D" id="3.40.50.1580">
    <property type="entry name" value="Nucleoside phosphorylase domain"/>
    <property type="match status" value="1"/>
</dbReference>
<dbReference type="GO" id="GO:0006218">
    <property type="term" value="P:uridine catabolic process"/>
    <property type="evidence" value="ECO:0007669"/>
    <property type="project" value="TreeGrafter"/>
</dbReference>
<dbReference type="GO" id="GO:0004850">
    <property type="term" value="F:uridine phosphorylase activity"/>
    <property type="evidence" value="ECO:0007669"/>
    <property type="project" value="TreeGrafter"/>
</dbReference>
<evidence type="ECO:0000313" key="2">
    <source>
        <dbReference type="EMBL" id="KIL65263.1"/>
    </source>
</evidence>
<dbReference type="HOGENOM" id="CLU_040695_0_0_1"/>
<keyword evidence="3" id="KW-1185">Reference proteome</keyword>
<gene>
    <name evidence="2" type="ORF">M378DRAFT_536118</name>
</gene>
<evidence type="ECO:0000313" key="3">
    <source>
        <dbReference type="Proteomes" id="UP000054549"/>
    </source>
</evidence>
<dbReference type="CDD" id="cd17769">
    <property type="entry name" value="NP_TgUP-like"/>
    <property type="match status" value="1"/>
</dbReference>
<dbReference type="OrthoDB" id="416752at2759"/>
<dbReference type="InterPro" id="IPR035994">
    <property type="entry name" value="Nucleoside_phosphorylase_sf"/>
</dbReference>
<dbReference type="InParanoid" id="A0A0C2X916"/>
<name>A0A0C2X916_AMAMK</name>
<proteinExistence type="predicted"/>
<dbReference type="PANTHER" id="PTHR43691">
    <property type="entry name" value="URIDINE PHOSPHORYLASE"/>
    <property type="match status" value="1"/>
</dbReference>
<dbReference type="STRING" id="946122.A0A0C2X916"/>
<dbReference type="GO" id="GO:0005829">
    <property type="term" value="C:cytosol"/>
    <property type="evidence" value="ECO:0007669"/>
    <property type="project" value="TreeGrafter"/>
</dbReference>
<feature type="domain" description="Nucleoside phosphorylase" evidence="1">
    <location>
        <begin position="32"/>
        <end position="236"/>
    </location>
</feature>
<protein>
    <recommendedName>
        <fullName evidence="1">Nucleoside phosphorylase domain-containing protein</fullName>
    </recommendedName>
</protein>
<accession>A0A0C2X916</accession>
<dbReference type="EMBL" id="KN818243">
    <property type="protein sequence ID" value="KIL65263.1"/>
    <property type="molecule type" value="Genomic_DNA"/>
</dbReference>
<dbReference type="PANTHER" id="PTHR43691:SF14">
    <property type="entry name" value="URIDINE PHOSPHORYLASE"/>
    <property type="match status" value="1"/>
</dbReference>
<dbReference type="SUPFAM" id="SSF53167">
    <property type="entry name" value="Purine and uridine phosphorylases"/>
    <property type="match status" value="1"/>
</dbReference>
<dbReference type="Proteomes" id="UP000054549">
    <property type="component" value="Unassembled WGS sequence"/>
</dbReference>
<reference evidence="2 3" key="1">
    <citation type="submission" date="2014-04" db="EMBL/GenBank/DDBJ databases">
        <title>Evolutionary Origins and Diversification of the Mycorrhizal Mutualists.</title>
        <authorList>
            <consortium name="DOE Joint Genome Institute"/>
            <consortium name="Mycorrhizal Genomics Consortium"/>
            <person name="Kohler A."/>
            <person name="Kuo A."/>
            <person name="Nagy L.G."/>
            <person name="Floudas D."/>
            <person name="Copeland A."/>
            <person name="Barry K.W."/>
            <person name="Cichocki N."/>
            <person name="Veneault-Fourrey C."/>
            <person name="LaButti K."/>
            <person name="Lindquist E.A."/>
            <person name="Lipzen A."/>
            <person name="Lundell T."/>
            <person name="Morin E."/>
            <person name="Murat C."/>
            <person name="Riley R."/>
            <person name="Ohm R."/>
            <person name="Sun H."/>
            <person name="Tunlid A."/>
            <person name="Henrissat B."/>
            <person name="Grigoriev I.V."/>
            <person name="Hibbett D.S."/>
            <person name="Martin F."/>
        </authorList>
    </citation>
    <scope>NUCLEOTIDE SEQUENCE [LARGE SCALE GENOMIC DNA]</scope>
    <source>
        <strain evidence="2 3">Koide BX008</strain>
    </source>
</reference>
<dbReference type="InterPro" id="IPR000845">
    <property type="entry name" value="Nucleoside_phosphorylase_d"/>
</dbReference>
<sequence>MKDTLTDANFPRTADARVYHLGLCPGEVANRIVTVGSHSRARTLQGLLDAKPEPFILASERGFLTITGRYKNVPISIVSIGMGYPNMDFFVREVRECLLGDMVVIRLGSCGALVDVPVGTIVVPKASVMVVRNVDYDFVNSESSEKPPYLISKLVSADPALHTQVSEALDAAKGPSLRSGVLRNVVNASADSFYSSQGRQTSFPDHNADLIERLKATVPDLATFEMETFHLFHLAACWAGRNGTNGDVPPPLTERPAEHAVLQDTRARFKPLTGLANPDSVIRAAATLIVFAARNSREFITPEEVQQAERLAGTGILNALIKVEIPDHRLHPEKASVWGYHDSV</sequence>
<dbReference type="AlphaFoldDB" id="A0A0C2X916"/>